<keyword evidence="11" id="KW-0560">Oxidoreductase</keyword>
<proteinExistence type="inferred from homology"/>
<dbReference type="AlphaFoldDB" id="A0A654TS84"/>
<keyword evidence="8" id="KW-0819">tRNA processing</keyword>
<evidence type="ECO:0000256" key="6">
    <source>
        <dbReference type="ARBA" id="ARBA00022630"/>
    </source>
</evidence>
<feature type="region of interest" description="Disordered" evidence="14">
    <location>
        <begin position="88"/>
        <end position="108"/>
    </location>
</feature>
<keyword evidence="5" id="KW-0820">tRNA-binding</keyword>
<dbReference type="Gene3D" id="1.10.1200.80">
    <property type="entry name" value="Putative flavin oxidoreducatase, domain 2"/>
    <property type="match status" value="1"/>
</dbReference>
<comment type="catalytic activity">
    <reaction evidence="12">
        <text>a 5,6-dihydrouridine in tRNA + NADP(+) = a uridine in tRNA + NADPH + H(+)</text>
        <dbReference type="Rhea" id="RHEA:23624"/>
        <dbReference type="Rhea" id="RHEA-COMP:13339"/>
        <dbReference type="Rhea" id="RHEA-COMP:13887"/>
        <dbReference type="ChEBI" id="CHEBI:15378"/>
        <dbReference type="ChEBI" id="CHEBI:57783"/>
        <dbReference type="ChEBI" id="CHEBI:58349"/>
        <dbReference type="ChEBI" id="CHEBI:65315"/>
        <dbReference type="ChEBI" id="CHEBI:74443"/>
    </reaction>
</comment>
<sequence length="129" mass="13639">MSAAFTGSPAPTPPTLGEVADIIRRHGTLLAAHFGEDKGMRDIRKHIAWYLHGFPAGSALRRALAMVKTFDELDCLLDRLDGTVPFPDSATGARGRQGSPARVALPDGWLTDPDDCRVPEGADAMGSGG</sequence>
<evidence type="ECO:0000259" key="15">
    <source>
        <dbReference type="Pfam" id="PF01207"/>
    </source>
</evidence>
<evidence type="ECO:0000256" key="10">
    <source>
        <dbReference type="ARBA" id="ARBA00022884"/>
    </source>
</evidence>
<evidence type="ECO:0000313" key="17">
    <source>
        <dbReference type="Proteomes" id="UP000046947"/>
    </source>
</evidence>
<accession>A0A654TS84</accession>
<comment type="cofactor">
    <cofactor evidence="1">
        <name>FMN</name>
        <dbReference type="ChEBI" id="CHEBI:58210"/>
    </cofactor>
</comment>
<dbReference type="Pfam" id="PF01207">
    <property type="entry name" value="Dus"/>
    <property type="match status" value="1"/>
</dbReference>
<evidence type="ECO:0000256" key="5">
    <source>
        <dbReference type="ARBA" id="ARBA00022555"/>
    </source>
</evidence>
<dbReference type="GO" id="GO:0008033">
    <property type="term" value="P:tRNA processing"/>
    <property type="evidence" value="ECO:0007669"/>
    <property type="project" value="UniProtKB-KW"/>
</dbReference>
<gene>
    <name evidence="16" type="ORF">ERS007688_03549</name>
</gene>
<dbReference type="InterPro" id="IPR024036">
    <property type="entry name" value="tRNA-dHydroUridine_Synthase_C"/>
</dbReference>
<dbReference type="Proteomes" id="UP000046947">
    <property type="component" value="Unassembled WGS sequence"/>
</dbReference>
<evidence type="ECO:0000256" key="3">
    <source>
        <dbReference type="ARBA" id="ARBA00009542"/>
    </source>
</evidence>
<dbReference type="GO" id="GO:0016491">
    <property type="term" value="F:oxidoreductase activity"/>
    <property type="evidence" value="ECO:0007669"/>
    <property type="project" value="UniProtKB-KW"/>
</dbReference>
<evidence type="ECO:0000256" key="11">
    <source>
        <dbReference type="ARBA" id="ARBA00023002"/>
    </source>
</evidence>
<evidence type="ECO:0000256" key="4">
    <source>
        <dbReference type="ARBA" id="ARBA00014272"/>
    </source>
</evidence>
<evidence type="ECO:0000256" key="9">
    <source>
        <dbReference type="ARBA" id="ARBA00022857"/>
    </source>
</evidence>
<comment type="function">
    <text evidence="2">Catalyzes the synthesis of 5,6-dihydrouridine (D), a modified base found in the D-loop of most tRNAs, via the reduction of the C5-C6 double bond in target uridines.</text>
</comment>
<keyword evidence="6" id="KW-0285">Flavoprotein</keyword>
<evidence type="ECO:0000313" key="16">
    <source>
        <dbReference type="EMBL" id="CFE69548.1"/>
    </source>
</evidence>
<evidence type="ECO:0000256" key="2">
    <source>
        <dbReference type="ARBA" id="ARBA00002790"/>
    </source>
</evidence>
<evidence type="ECO:0000256" key="12">
    <source>
        <dbReference type="ARBA" id="ARBA00048205"/>
    </source>
</evidence>
<dbReference type="EMBL" id="CFOH01000791">
    <property type="protein sequence ID" value="CFE69548.1"/>
    <property type="molecule type" value="Genomic_DNA"/>
</dbReference>
<keyword evidence="10" id="KW-0694">RNA-binding</keyword>
<dbReference type="InterPro" id="IPR035587">
    <property type="entry name" value="DUS-like_FMN-bd"/>
</dbReference>
<reference evidence="16 17" key="1">
    <citation type="submission" date="2015-03" db="EMBL/GenBank/DDBJ databases">
        <authorList>
            <consortium name="Pathogen Informatics"/>
        </authorList>
    </citation>
    <scope>NUCLEOTIDE SEQUENCE [LARGE SCALE GENOMIC DNA]</scope>
    <source>
        <strain evidence="16 17">H09601792</strain>
    </source>
</reference>
<feature type="domain" description="DUS-like FMN-binding" evidence="15">
    <location>
        <begin position="4"/>
        <end position="73"/>
    </location>
</feature>
<dbReference type="SUPFAM" id="SSF51395">
    <property type="entry name" value="FMN-linked oxidoreductases"/>
    <property type="match status" value="1"/>
</dbReference>
<evidence type="ECO:0000256" key="7">
    <source>
        <dbReference type="ARBA" id="ARBA00022643"/>
    </source>
</evidence>
<comment type="catalytic activity">
    <reaction evidence="13">
        <text>a 5,6-dihydrouridine in tRNA + NAD(+) = a uridine in tRNA + NADH + H(+)</text>
        <dbReference type="Rhea" id="RHEA:54452"/>
        <dbReference type="Rhea" id="RHEA-COMP:13339"/>
        <dbReference type="Rhea" id="RHEA-COMP:13887"/>
        <dbReference type="ChEBI" id="CHEBI:15378"/>
        <dbReference type="ChEBI" id="CHEBI:57540"/>
        <dbReference type="ChEBI" id="CHEBI:57945"/>
        <dbReference type="ChEBI" id="CHEBI:65315"/>
        <dbReference type="ChEBI" id="CHEBI:74443"/>
    </reaction>
</comment>
<evidence type="ECO:0000256" key="13">
    <source>
        <dbReference type="ARBA" id="ARBA00048802"/>
    </source>
</evidence>
<evidence type="ECO:0000256" key="8">
    <source>
        <dbReference type="ARBA" id="ARBA00022694"/>
    </source>
</evidence>
<keyword evidence="9" id="KW-0521">NADP</keyword>
<protein>
    <recommendedName>
        <fullName evidence="4">Probable tRNA-dihydrouridine synthase</fullName>
    </recommendedName>
</protein>
<comment type="similarity">
    <text evidence="3">Belongs to the Dus family.</text>
</comment>
<keyword evidence="7" id="KW-0288">FMN</keyword>
<evidence type="ECO:0000256" key="14">
    <source>
        <dbReference type="SAM" id="MobiDB-lite"/>
    </source>
</evidence>
<dbReference type="GO" id="GO:0000049">
    <property type="term" value="F:tRNA binding"/>
    <property type="evidence" value="ECO:0007669"/>
    <property type="project" value="UniProtKB-KW"/>
</dbReference>
<evidence type="ECO:0000256" key="1">
    <source>
        <dbReference type="ARBA" id="ARBA00001917"/>
    </source>
</evidence>
<dbReference type="FunFam" id="1.10.1200.80:FF:000003">
    <property type="entry name" value="tRNA-dihydrouridine synthase"/>
    <property type="match status" value="1"/>
</dbReference>
<name>A0A654TS84_MYCTX</name>
<organism evidence="16 17">
    <name type="scientific">Mycobacterium tuberculosis</name>
    <dbReference type="NCBI Taxonomy" id="1773"/>
    <lineage>
        <taxon>Bacteria</taxon>
        <taxon>Bacillati</taxon>
        <taxon>Actinomycetota</taxon>
        <taxon>Actinomycetes</taxon>
        <taxon>Mycobacteriales</taxon>
        <taxon>Mycobacteriaceae</taxon>
        <taxon>Mycobacterium</taxon>
        <taxon>Mycobacterium tuberculosis complex</taxon>
    </lineage>
</organism>